<dbReference type="Pfam" id="PF05517">
    <property type="entry name" value="p25-alpha"/>
    <property type="match status" value="1"/>
</dbReference>
<dbReference type="Gene3D" id="1.10.238.10">
    <property type="entry name" value="EF-hand"/>
    <property type="match status" value="1"/>
</dbReference>
<dbReference type="EMBL" id="CAJOBZ010000081">
    <property type="protein sequence ID" value="CAF4956873.1"/>
    <property type="molecule type" value="Genomic_DNA"/>
</dbReference>
<evidence type="ECO:0000313" key="3">
    <source>
        <dbReference type="Proteomes" id="UP000663880"/>
    </source>
</evidence>
<accession>A0A821Y301</accession>
<dbReference type="InterPro" id="IPR008907">
    <property type="entry name" value="TPP/p25"/>
</dbReference>
<evidence type="ECO:0000313" key="2">
    <source>
        <dbReference type="EMBL" id="CAF4956873.1"/>
    </source>
</evidence>
<dbReference type="GO" id="GO:0015631">
    <property type="term" value="F:tubulin binding"/>
    <property type="evidence" value="ECO:0007669"/>
    <property type="project" value="InterPro"/>
</dbReference>
<keyword evidence="3" id="KW-1185">Reference proteome</keyword>
<dbReference type="SUPFAM" id="SSF47473">
    <property type="entry name" value="EF-hand"/>
    <property type="match status" value="1"/>
</dbReference>
<dbReference type="Proteomes" id="UP000663880">
    <property type="component" value="Unassembled WGS sequence"/>
</dbReference>
<comment type="caution">
    <text evidence="2">The sequence shown here is derived from an EMBL/GenBank/DDBJ whole genome shotgun (WGS) entry which is preliminary data.</text>
</comment>
<organism evidence="2 3">
    <name type="scientific">Pieris macdunnoughi</name>
    <dbReference type="NCBI Taxonomy" id="345717"/>
    <lineage>
        <taxon>Eukaryota</taxon>
        <taxon>Metazoa</taxon>
        <taxon>Ecdysozoa</taxon>
        <taxon>Arthropoda</taxon>
        <taxon>Hexapoda</taxon>
        <taxon>Insecta</taxon>
        <taxon>Pterygota</taxon>
        <taxon>Neoptera</taxon>
        <taxon>Endopterygota</taxon>
        <taxon>Lepidoptera</taxon>
        <taxon>Glossata</taxon>
        <taxon>Ditrysia</taxon>
        <taxon>Papilionoidea</taxon>
        <taxon>Pieridae</taxon>
        <taxon>Pierinae</taxon>
        <taxon>Pieris</taxon>
    </lineage>
</organism>
<sequence length="108" mass="11828">MEDAFKKLQSDSQNSVDNLIKWMKNSKIIDGVKVTEEKARKLFADVADVKNVELSKFQAAISKLATEQQKNVDVFMKTLADEGPKFLEGAVNAASAAASVLKDALKPK</sequence>
<reference evidence="2" key="1">
    <citation type="submission" date="2021-02" db="EMBL/GenBank/DDBJ databases">
        <authorList>
            <person name="Steward A R."/>
        </authorList>
    </citation>
    <scope>NUCLEOTIDE SEQUENCE</scope>
</reference>
<dbReference type="AlphaFoldDB" id="A0A821Y301"/>
<dbReference type="InterPro" id="IPR011992">
    <property type="entry name" value="EF-hand-dom_pair"/>
</dbReference>
<comment type="similarity">
    <text evidence="1">Belongs to the TPPP family.</text>
</comment>
<protein>
    <submittedName>
        <fullName evidence="2">Uncharacterized protein</fullName>
    </submittedName>
</protein>
<proteinExistence type="inferred from homology"/>
<evidence type="ECO:0000256" key="1">
    <source>
        <dbReference type="ARBA" id="ARBA00010994"/>
    </source>
</evidence>
<gene>
    <name evidence="2" type="ORF">PMACD_LOCUS16324</name>
</gene>
<dbReference type="OrthoDB" id="7492502at2759"/>
<name>A0A821Y301_9NEOP</name>
<dbReference type="GO" id="GO:0046785">
    <property type="term" value="P:microtubule polymerization"/>
    <property type="evidence" value="ECO:0007669"/>
    <property type="project" value="InterPro"/>
</dbReference>